<dbReference type="InterPro" id="IPR011042">
    <property type="entry name" value="6-blade_b-propeller_TolB-like"/>
</dbReference>
<dbReference type="SUPFAM" id="SSF50952">
    <property type="entry name" value="Soluble quinoprotein glucose dehydrogenase"/>
    <property type="match status" value="1"/>
</dbReference>
<dbReference type="Proteomes" id="UP000693972">
    <property type="component" value="Unassembled WGS sequence"/>
</dbReference>
<dbReference type="InterPro" id="IPR011041">
    <property type="entry name" value="Quinoprot_gluc/sorb_DH_b-prop"/>
</dbReference>
<dbReference type="AlphaFoldDB" id="A0A975TW09"/>
<dbReference type="Gene3D" id="2.120.10.30">
    <property type="entry name" value="TolB, C-terminal domain"/>
    <property type="match status" value="1"/>
</dbReference>
<organism evidence="4">
    <name type="scientific">Gymnodinialimonas phycosphaerae</name>
    <dbReference type="NCBI Taxonomy" id="2841589"/>
    <lineage>
        <taxon>Bacteria</taxon>
        <taxon>Pseudomonadati</taxon>
        <taxon>Pseudomonadota</taxon>
        <taxon>Alphaproteobacteria</taxon>
        <taxon>Rhodobacterales</taxon>
        <taxon>Paracoccaceae</taxon>
        <taxon>Gymnodinialimonas</taxon>
    </lineage>
</organism>
<protein>
    <submittedName>
        <fullName evidence="4">PQQ-dependent sugar dehydrogenase</fullName>
    </submittedName>
</protein>
<evidence type="ECO:0000313" key="5">
    <source>
        <dbReference type="Proteomes" id="UP000693972"/>
    </source>
</evidence>
<feature type="signal peptide" evidence="1">
    <location>
        <begin position="1"/>
        <end position="21"/>
    </location>
</feature>
<dbReference type="InterPro" id="IPR012938">
    <property type="entry name" value="Glc/Sorbosone_DH"/>
</dbReference>
<dbReference type="RefSeq" id="WP_257891315.1">
    <property type="nucleotide sequence ID" value="NZ_JAIMBW010000001.1"/>
</dbReference>
<accession>A0A975TW09</accession>
<evidence type="ECO:0000259" key="2">
    <source>
        <dbReference type="Pfam" id="PF07995"/>
    </source>
</evidence>
<gene>
    <name evidence="3" type="ORF">KUL25_01530</name>
    <name evidence="4" type="ORF">KUL25_01535</name>
</gene>
<evidence type="ECO:0000313" key="4">
    <source>
        <dbReference type="EMBL" id="QXL88232.1"/>
    </source>
</evidence>
<dbReference type="PANTHER" id="PTHR19328:SF75">
    <property type="entry name" value="ALDOSE SUGAR DEHYDROGENASE YLII"/>
    <property type="match status" value="1"/>
</dbReference>
<feature type="domain" description="Glucose/Sorbosone dehydrogenase" evidence="2">
    <location>
        <begin position="63"/>
        <end position="395"/>
    </location>
</feature>
<dbReference type="PANTHER" id="PTHR19328">
    <property type="entry name" value="HEDGEHOG-INTERACTING PROTEIN"/>
    <property type="match status" value="1"/>
</dbReference>
<proteinExistence type="predicted"/>
<keyword evidence="5" id="KW-1185">Reference proteome</keyword>
<dbReference type="EMBL" id="JAIMBW010000001">
    <property type="protein sequence ID" value="MBY4891440.1"/>
    <property type="molecule type" value="Genomic_DNA"/>
</dbReference>
<sequence length="401" mass="42179">MRRTLALAPLLAALLAGASFAQAPVDDGTGNFPATVAAFPGQTEAPLTASGVTFAEEVITGALARPWGLAVLPNNAGYIVTERGGTLRHITRDGTMGPEISGVPDVRAIRQGGLLDVALAADFADSRVIFLTYSAPEGLAASATAVARAVLSEDHGALTDVEELWRQTPASAVPLHFGSRVIVAPFGSLFVTTGDRFTPENRQLAQDPVGASYGVTILIDTEGAPSPVPVIDGARPEILSYGHRNIQGAAIHPETGSIWTLEHGPAGGDELNIIWPGGNYGWPEVSYGVNYNGSDVGSGEQAHAPQFREPIYYWDPSIAPSDMVFYDGEMFPDWQGDILLGALAGQALVRLDMDGDRVVGEERLRQGAGRVRDVDVDANGAILILIDDDPGALIRLTPAAE</sequence>
<dbReference type="EMBL" id="CP078073">
    <property type="protein sequence ID" value="QXL88232.1"/>
    <property type="molecule type" value="Genomic_DNA"/>
</dbReference>
<dbReference type="Pfam" id="PF07995">
    <property type="entry name" value="GSDH"/>
    <property type="match status" value="1"/>
</dbReference>
<feature type="chain" id="PRO_5037399745" evidence="1">
    <location>
        <begin position="22"/>
        <end position="401"/>
    </location>
</feature>
<evidence type="ECO:0000256" key="1">
    <source>
        <dbReference type="SAM" id="SignalP"/>
    </source>
</evidence>
<name>A0A975TW09_9RHOB</name>
<keyword evidence="1" id="KW-0732">Signal</keyword>
<evidence type="ECO:0000313" key="3">
    <source>
        <dbReference type="EMBL" id="MBY4891440.1"/>
    </source>
</evidence>
<reference evidence="4 5" key="1">
    <citation type="submission" date="2021-07" db="EMBL/GenBank/DDBJ databases">
        <title>Karlodiniumbacter phycospheric gen. nov., sp. nov., a phycosphere bacterium isolated from karlodinium veneficum.</title>
        <authorList>
            <person name="Peng Y."/>
            <person name="Jiang L."/>
            <person name="Lee J."/>
        </authorList>
    </citation>
    <scope>NUCLEOTIDE SEQUENCE</scope>
    <source>
        <strain evidence="4 5">N5</strain>
    </source>
</reference>